<reference evidence="1 2" key="1">
    <citation type="journal article" date="2021" name="BMC Biol.">
        <title>Horizontally acquired antibacterial genes associated with adaptive radiation of ladybird beetles.</title>
        <authorList>
            <person name="Li H.S."/>
            <person name="Tang X.F."/>
            <person name="Huang Y.H."/>
            <person name="Xu Z.Y."/>
            <person name="Chen M.L."/>
            <person name="Du X.Y."/>
            <person name="Qiu B.Y."/>
            <person name="Chen P.T."/>
            <person name="Zhang W."/>
            <person name="Slipinski A."/>
            <person name="Escalona H.E."/>
            <person name="Waterhouse R.M."/>
            <person name="Zwick A."/>
            <person name="Pang H."/>
        </authorList>
    </citation>
    <scope>NUCLEOTIDE SEQUENCE [LARGE SCALE GENOMIC DNA]</scope>
    <source>
        <strain evidence="1">SYSU2018</strain>
    </source>
</reference>
<sequence>MKKTAWRKYLSLKTLEAHEEYKIQRKKVKELVIKSKQMSWRKFGNRMENARAGNQKLFFRMLKTLEGDKKDITIEINDKQERTLTEENDNKHKWTEYFVKILSTDENQTIQRETTEDYYDNNEQEHITITEVSEDIKKMKNGRLQDMIVSGQKCLNLWEKKEYLH</sequence>
<name>A0ABD2P6P2_9CUCU</name>
<accession>A0ABD2P6P2</accession>
<evidence type="ECO:0000313" key="1">
    <source>
        <dbReference type="EMBL" id="KAL3286606.1"/>
    </source>
</evidence>
<dbReference type="EMBL" id="JABFTP020000185">
    <property type="protein sequence ID" value="KAL3286606.1"/>
    <property type="molecule type" value="Genomic_DNA"/>
</dbReference>
<evidence type="ECO:0000313" key="2">
    <source>
        <dbReference type="Proteomes" id="UP001516400"/>
    </source>
</evidence>
<comment type="caution">
    <text evidence="1">The sequence shown here is derived from an EMBL/GenBank/DDBJ whole genome shotgun (WGS) entry which is preliminary data.</text>
</comment>
<dbReference type="Proteomes" id="UP001516400">
    <property type="component" value="Unassembled WGS sequence"/>
</dbReference>
<organism evidence="1 2">
    <name type="scientific">Cryptolaemus montrouzieri</name>
    <dbReference type="NCBI Taxonomy" id="559131"/>
    <lineage>
        <taxon>Eukaryota</taxon>
        <taxon>Metazoa</taxon>
        <taxon>Ecdysozoa</taxon>
        <taxon>Arthropoda</taxon>
        <taxon>Hexapoda</taxon>
        <taxon>Insecta</taxon>
        <taxon>Pterygota</taxon>
        <taxon>Neoptera</taxon>
        <taxon>Endopterygota</taxon>
        <taxon>Coleoptera</taxon>
        <taxon>Polyphaga</taxon>
        <taxon>Cucujiformia</taxon>
        <taxon>Coccinelloidea</taxon>
        <taxon>Coccinellidae</taxon>
        <taxon>Scymninae</taxon>
        <taxon>Scymnini</taxon>
        <taxon>Cryptolaemus</taxon>
    </lineage>
</organism>
<dbReference type="AlphaFoldDB" id="A0ABD2P6P2"/>
<protein>
    <submittedName>
        <fullName evidence="1">Uncharacterized protein</fullName>
    </submittedName>
</protein>
<keyword evidence="2" id="KW-1185">Reference proteome</keyword>
<gene>
    <name evidence="1" type="ORF">HHI36_001106</name>
</gene>
<proteinExistence type="predicted"/>